<dbReference type="EMBL" id="QUTC01006779">
    <property type="protein sequence ID" value="RHY50463.1"/>
    <property type="molecule type" value="Genomic_DNA"/>
</dbReference>
<feature type="non-terminal residue" evidence="3">
    <location>
        <position position="1"/>
    </location>
</feature>
<accession>A0A397CVJ2</accession>
<feature type="coiled-coil region" evidence="1">
    <location>
        <begin position="252"/>
        <end position="329"/>
    </location>
</feature>
<feature type="region of interest" description="Disordered" evidence="2">
    <location>
        <begin position="160"/>
        <end position="192"/>
    </location>
</feature>
<keyword evidence="1" id="KW-0175">Coiled coil</keyword>
<name>A0A397CVJ2_APHAT</name>
<proteinExistence type="predicted"/>
<dbReference type="Proteomes" id="UP000265716">
    <property type="component" value="Unassembled WGS sequence"/>
</dbReference>
<dbReference type="VEuPathDB" id="FungiDB:H257_06891"/>
<evidence type="ECO:0000313" key="3">
    <source>
        <dbReference type="EMBL" id="RHY50463.1"/>
    </source>
</evidence>
<evidence type="ECO:0000256" key="2">
    <source>
        <dbReference type="SAM" id="MobiDB-lite"/>
    </source>
</evidence>
<sequence>VDKHKAIAALAASQANTLAARQSRRRDEVATLEERLRELASRSDDDAIIGQLQQKLMTIQANYHSFTDRYEKAMELQRAAQLQVNTLTLQMDATSQHLASELEKERQTNRVLESTIATLKQSDLRAKLKRLEAMATRIEALEDDAVQLHAKKRALERRVEELEAGVSTPSTAQTNRSKDSSTQQKAKWRQDNAALQSKLDQTLFEMDALKAKCSKLLTECNDKDAKIRDLAMQVDNLVLESQLNPANLKALVQDKNVRIDELRRQLELARADFDAKQQAAHDDQERRNKRLYQDNHAYIGQLKDALDKIQHLEAQVEQLREGKQLAETRCGEALEEIATLQKVNHSLVCDVEAFEKGHQRQTSQWKADLLAKDKKMALLRDAIIKLKEEFLKAQEQQAEDSVREKRKQTSQQHDRIDDLTDKNAHLTATITMLQEKVDGLTCEIQDVNQKYKRAMALVAKSKAALNSRDQSLKAAELRDQLDRCKAKLGT</sequence>
<protein>
    <submittedName>
        <fullName evidence="3">Uncharacterized protein</fullName>
    </submittedName>
</protein>
<organism evidence="3 4">
    <name type="scientific">Aphanomyces astaci</name>
    <name type="common">Crayfish plague agent</name>
    <dbReference type="NCBI Taxonomy" id="112090"/>
    <lineage>
        <taxon>Eukaryota</taxon>
        <taxon>Sar</taxon>
        <taxon>Stramenopiles</taxon>
        <taxon>Oomycota</taxon>
        <taxon>Saprolegniomycetes</taxon>
        <taxon>Saprolegniales</taxon>
        <taxon>Verrucalvaceae</taxon>
        <taxon>Aphanomyces</taxon>
    </lineage>
</organism>
<gene>
    <name evidence="3" type="ORF">DYB38_009103</name>
</gene>
<reference evidence="3 4" key="1">
    <citation type="submission" date="2018-08" db="EMBL/GenBank/DDBJ databases">
        <title>Aphanomyces genome sequencing and annotation.</title>
        <authorList>
            <person name="Minardi D."/>
            <person name="Oidtmann B."/>
            <person name="Van Der Giezen M."/>
            <person name="Studholme D.J."/>
        </authorList>
    </citation>
    <scope>NUCLEOTIDE SEQUENCE [LARGE SCALE GENOMIC DNA]</scope>
    <source>
        <strain evidence="3 4">SA</strain>
    </source>
</reference>
<comment type="caution">
    <text evidence="3">The sequence shown here is derived from an EMBL/GenBank/DDBJ whole genome shotgun (WGS) entry which is preliminary data.</text>
</comment>
<feature type="region of interest" description="Disordered" evidence="2">
    <location>
        <begin position="398"/>
        <end position="418"/>
    </location>
</feature>
<evidence type="ECO:0000313" key="4">
    <source>
        <dbReference type="Proteomes" id="UP000265716"/>
    </source>
</evidence>
<dbReference type="AlphaFoldDB" id="A0A397CVJ2"/>
<feature type="compositionally biased region" description="Polar residues" evidence="2">
    <location>
        <begin position="167"/>
        <end position="185"/>
    </location>
</feature>
<evidence type="ECO:0000256" key="1">
    <source>
        <dbReference type="SAM" id="Coils"/>
    </source>
</evidence>